<dbReference type="GO" id="GO:0000981">
    <property type="term" value="F:DNA-binding transcription factor activity, RNA polymerase II-specific"/>
    <property type="evidence" value="ECO:0007669"/>
    <property type="project" value="InterPro"/>
</dbReference>
<evidence type="ECO:0000313" key="9">
    <source>
        <dbReference type="Proteomes" id="UP000053611"/>
    </source>
</evidence>
<organism evidence="8 9">
    <name type="scientific">Cutaneotrichosporon oleaginosum</name>
    <dbReference type="NCBI Taxonomy" id="879819"/>
    <lineage>
        <taxon>Eukaryota</taxon>
        <taxon>Fungi</taxon>
        <taxon>Dikarya</taxon>
        <taxon>Basidiomycota</taxon>
        <taxon>Agaricomycotina</taxon>
        <taxon>Tremellomycetes</taxon>
        <taxon>Trichosporonales</taxon>
        <taxon>Trichosporonaceae</taxon>
        <taxon>Cutaneotrichosporon</taxon>
    </lineage>
</organism>
<dbReference type="SUPFAM" id="SSF57701">
    <property type="entry name" value="Zn2/Cys6 DNA-binding domain"/>
    <property type="match status" value="2"/>
</dbReference>
<comment type="subcellular location">
    <subcellularLocation>
        <location evidence="1">Nucleus</location>
    </subcellularLocation>
</comment>
<dbReference type="Proteomes" id="UP000053611">
    <property type="component" value="Unassembled WGS sequence"/>
</dbReference>
<evidence type="ECO:0000256" key="5">
    <source>
        <dbReference type="ARBA" id="ARBA00023242"/>
    </source>
</evidence>
<keyword evidence="3" id="KW-0805">Transcription regulation</keyword>
<feature type="region of interest" description="Disordered" evidence="6">
    <location>
        <begin position="1"/>
        <end position="26"/>
    </location>
</feature>
<evidence type="ECO:0000259" key="7">
    <source>
        <dbReference type="PROSITE" id="PS50048"/>
    </source>
</evidence>
<gene>
    <name evidence="8" type="ORF">CC85DRAFT_284430</name>
</gene>
<dbReference type="PROSITE" id="PS50048">
    <property type="entry name" value="ZN2_CY6_FUNGAL_2"/>
    <property type="match status" value="2"/>
</dbReference>
<keyword evidence="2" id="KW-0479">Metal-binding</keyword>
<dbReference type="InterPro" id="IPR036864">
    <property type="entry name" value="Zn2-C6_fun-type_DNA-bd_sf"/>
</dbReference>
<dbReference type="OrthoDB" id="2123952at2759"/>
<dbReference type="SMART" id="SM00066">
    <property type="entry name" value="GAL4"/>
    <property type="match status" value="2"/>
</dbReference>
<reference evidence="8 9" key="1">
    <citation type="submission" date="2015-03" db="EMBL/GenBank/DDBJ databases">
        <title>Genomics and transcriptomics of the oil-accumulating basidiomycete yeast T. oleaginosus allow insights into substrate utilization and the diverse evolutionary trajectories of mating systems in fungi.</title>
        <authorList>
            <consortium name="DOE Joint Genome Institute"/>
            <person name="Kourist R."/>
            <person name="Kracht O."/>
            <person name="Bracharz F."/>
            <person name="Lipzen A."/>
            <person name="Nolan M."/>
            <person name="Ohm R."/>
            <person name="Grigoriev I."/>
            <person name="Sun S."/>
            <person name="Heitman J."/>
            <person name="Bruck T."/>
            <person name="Nowrousian M."/>
        </authorList>
    </citation>
    <scope>NUCLEOTIDE SEQUENCE [LARGE SCALE GENOMIC DNA]</scope>
    <source>
        <strain evidence="8 9">IBC0246</strain>
    </source>
</reference>
<dbReference type="PANTHER" id="PTHR47338">
    <property type="entry name" value="ZN(II)2CYS6 TRANSCRIPTION FACTOR (EUROFUNG)-RELATED"/>
    <property type="match status" value="1"/>
</dbReference>
<feature type="region of interest" description="Disordered" evidence="6">
    <location>
        <begin position="611"/>
        <end position="632"/>
    </location>
</feature>
<dbReference type="InterPro" id="IPR007219">
    <property type="entry name" value="XnlR_reg_dom"/>
</dbReference>
<dbReference type="RefSeq" id="XP_018279998.1">
    <property type="nucleotide sequence ID" value="XM_018422742.1"/>
</dbReference>
<dbReference type="Gene3D" id="4.10.240.10">
    <property type="entry name" value="Zn(2)-C6 fungal-type DNA-binding domain"/>
    <property type="match status" value="2"/>
</dbReference>
<dbReference type="STRING" id="879819.A0A0J0XQZ9"/>
<evidence type="ECO:0000256" key="2">
    <source>
        <dbReference type="ARBA" id="ARBA00022723"/>
    </source>
</evidence>
<evidence type="ECO:0000256" key="6">
    <source>
        <dbReference type="SAM" id="MobiDB-lite"/>
    </source>
</evidence>
<dbReference type="Pfam" id="PF04082">
    <property type="entry name" value="Fungal_trans"/>
    <property type="match status" value="1"/>
</dbReference>
<dbReference type="AlphaFoldDB" id="A0A0J0XQZ9"/>
<keyword evidence="9" id="KW-1185">Reference proteome</keyword>
<dbReference type="Pfam" id="PF00172">
    <property type="entry name" value="Zn_clus"/>
    <property type="match status" value="2"/>
</dbReference>
<accession>A0A0J0XQZ9</accession>
<dbReference type="EMBL" id="KQ087194">
    <property type="protein sequence ID" value="KLT43507.1"/>
    <property type="molecule type" value="Genomic_DNA"/>
</dbReference>
<evidence type="ECO:0000256" key="1">
    <source>
        <dbReference type="ARBA" id="ARBA00004123"/>
    </source>
</evidence>
<dbReference type="InterPro" id="IPR001138">
    <property type="entry name" value="Zn2Cys6_DnaBD"/>
</dbReference>
<evidence type="ECO:0000256" key="4">
    <source>
        <dbReference type="ARBA" id="ARBA00023163"/>
    </source>
</evidence>
<dbReference type="GO" id="GO:0003677">
    <property type="term" value="F:DNA binding"/>
    <property type="evidence" value="ECO:0007669"/>
    <property type="project" value="InterPro"/>
</dbReference>
<name>A0A0J0XQZ9_9TREE</name>
<dbReference type="GO" id="GO:0008270">
    <property type="term" value="F:zinc ion binding"/>
    <property type="evidence" value="ECO:0007669"/>
    <property type="project" value="InterPro"/>
</dbReference>
<dbReference type="SMART" id="SM00906">
    <property type="entry name" value="Fungal_trans"/>
    <property type="match status" value="1"/>
</dbReference>
<feature type="domain" description="Zn(2)-C6 fungal-type" evidence="7">
    <location>
        <begin position="32"/>
        <end position="62"/>
    </location>
</feature>
<dbReference type="GO" id="GO:0005634">
    <property type="term" value="C:nucleus"/>
    <property type="evidence" value="ECO:0007669"/>
    <property type="project" value="UniProtKB-SubCell"/>
</dbReference>
<dbReference type="CDD" id="cd00067">
    <property type="entry name" value="GAL4"/>
    <property type="match status" value="2"/>
</dbReference>
<dbReference type="PROSITE" id="PS00463">
    <property type="entry name" value="ZN2_CY6_FUNGAL_1"/>
    <property type="match status" value="2"/>
</dbReference>
<dbReference type="PANTHER" id="PTHR47338:SF7">
    <property type="entry name" value="ZN(II)2CYS6 TRANSCRIPTION FACTOR (EUROFUNG)"/>
    <property type="match status" value="1"/>
</dbReference>
<evidence type="ECO:0000256" key="3">
    <source>
        <dbReference type="ARBA" id="ARBA00023015"/>
    </source>
</evidence>
<keyword evidence="4" id="KW-0804">Transcription</keyword>
<feature type="domain" description="Zn(2)-C6 fungal-type" evidence="7">
    <location>
        <begin position="107"/>
        <end position="137"/>
    </location>
</feature>
<dbReference type="InterPro" id="IPR050815">
    <property type="entry name" value="TF_fung"/>
</dbReference>
<sequence length="776" mass="84839">MGSKYTGDSSLSASQPPAAPPRRVKGKRTRTGCLTCRARKVKCDEQPGTCANCERVCLACKWPEVRNVLQERSAVAAASRTSITPKAELSPQLPPSSGPVRRNRQAACIPCRTARARCTQDHPSCARCREQGIACGYAALSQGPGATPSSVDESPSEADHEPWRGHTSLVHGIPRPIVDRHVEAFFIHVYPVQGNAVVHRGTLMRDIAEGTSSHKVVLAICAVASRFVDVTGTPRATPQLTPLTGSPEANRWAADAKADIINSDMSIENITAALILAKHDIYSGRFGQAFVLAALATRMALALSLHREMPAEADVPRAERETRRRLMYSCYSLDRTMSTGVPEFLCVPAHLLHVRLPCAEQNFNLGIESDTPIPNLEDPGADDFAPSLLDEVGMFGQHVRLLNIRANILRVVRNRRESDLPPWDPSSLFAMAKHKLKAWFDSLPPQFQLEPETVFTRQFQNELTPLTMLHVWYNINVAELTRISMPGFTESLPAELLASAPQEWVHETRDQCVTHARLVAHTLRHIASLVDMDTLVFGDQSLPICVYESARVRLQYVFLLPHERQPAELEELTSDVAVMTTFIERMGRYFQNSKFLLREMRKMLRRHGLDLGSDLSEPSQPGSPGAQDPWSRRVRTLREHAPRRPPPPMPTHAHSFPPLQHAHVATSHRHHHSQAGSLPTPAPTDAPGSDHLQPAAPALYPGPGADSGIWNHNSHNSGHPDEVAALLGELGQAQAMGGIGGMVGGGGMGSGSLMDMFADWVATGYDAGGMGMNGVV</sequence>
<evidence type="ECO:0000313" key="8">
    <source>
        <dbReference type="EMBL" id="KLT43507.1"/>
    </source>
</evidence>
<dbReference type="GO" id="GO:0006351">
    <property type="term" value="P:DNA-templated transcription"/>
    <property type="evidence" value="ECO:0007669"/>
    <property type="project" value="InterPro"/>
</dbReference>
<keyword evidence="5" id="KW-0539">Nucleus</keyword>
<dbReference type="GeneID" id="28983345"/>
<feature type="region of interest" description="Disordered" evidence="6">
    <location>
        <begin position="663"/>
        <end position="697"/>
    </location>
</feature>
<protein>
    <recommendedName>
        <fullName evidence="7">Zn(2)-C6 fungal-type domain-containing protein</fullName>
    </recommendedName>
</protein>
<proteinExistence type="predicted"/>
<dbReference type="CDD" id="cd12148">
    <property type="entry name" value="fungal_TF_MHR"/>
    <property type="match status" value="1"/>
</dbReference>